<feature type="signal peptide" evidence="1">
    <location>
        <begin position="1"/>
        <end position="35"/>
    </location>
</feature>
<evidence type="ECO:0000313" key="2">
    <source>
        <dbReference type="EMBL" id="RXG17046.1"/>
    </source>
</evidence>
<dbReference type="RefSeq" id="WP_128760689.1">
    <property type="nucleotide sequence ID" value="NZ_QOVJ01000003.1"/>
</dbReference>
<evidence type="ECO:0000256" key="1">
    <source>
        <dbReference type="SAM" id="SignalP"/>
    </source>
</evidence>
<sequence length="118" mass="13320">MNGYIFGMYYKQNPNKMLKITTLLLFFFVSTALLANDTKDSKPFSETTIISAESVKVVLENSEINFKSELKKSEQIASELPAAILRLYQLEKVNFTGVTIYAHKPLELANIKNPIKAV</sequence>
<protein>
    <submittedName>
        <fullName evidence="2">Uncharacterized protein</fullName>
    </submittedName>
</protein>
<dbReference type="EMBL" id="QOVI01000002">
    <property type="protein sequence ID" value="RXG17046.1"/>
    <property type="molecule type" value="Genomic_DNA"/>
</dbReference>
<keyword evidence="1" id="KW-0732">Signal</keyword>
<comment type="caution">
    <text evidence="2">The sequence shown here is derived from an EMBL/GenBank/DDBJ whole genome shotgun (WGS) entry which is preliminary data.</text>
</comment>
<organism evidence="2 3">
    <name type="scientific">Leeuwenhoekiella aestuarii</name>
    <dbReference type="NCBI Taxonomy" id="2249426"/>
    <lineage>
        <taxon>Bacteria</taxon>
        <taxon>Pseudomonadati</taxon>
        <taxon>Bacteroidota</taxon>
        <taxon>Flavobacteriia</taxon>
        <taxon>Flavobacteriales</taxon>
        <taxon>Flavobacteriaceae</taxon>
        <taxon>Leeuwenhoekiella</taxon>
    </lineage>
</organism>
<gene>
    <name evidence="2" type="ORF">DSM04_102629</name>
</gene>
<dbReference type="AlphaFoldDB" id="A0A4Q0NXN5"/>
<proteinExistence type="predicted"/>
<accession>A0A4Q0NXN5</accession>
<dbReference type="OrthoDB" id="1452312at2"/>
<feature type="chain" id="PRO_5020392838" evidence="1">
    <location>
        <begin position="36"/>
        <end position="118"/>
    </location>
</feature>
<dbReference type="Proteomes" id="UP000289821">
    <property type="component" value="Unassembled WGS sequence"/>
</dbReference>
<reference evidence="2 3" key="1">
    <citation type="submission" date="2018-07" db="EMBL/GenBank/DDBJ databases">
        <title>Leeuwenhoekiella genomics.</title>
        <authorList>
            <person name="Tahon G."/>
            <person name="Willems A."/>
        </authorList>
    </citation>
    <scope>NUCLEOTIDE SEQUENCE [LARGE SCALE GENOMIC DNA]</scope>
    <source>
        <strain evidence="2 3">R-50232</strain>
    </source>
</reference>
<keyword evidence="3" id="KW-1185">Reference proteome</keyword>
<name>A0A4Q0NXN5_9FLAO</name>
<evidence type="ECO:0000313" key="3">
    <source>
        <dbReference type="Proteomes" id="UP000289821"/>
    </source>
</evidence>